<sequence length="156" mass="17642">MSQIVLQLILRLQTLSHDGKKIRTGAKTASGTRLVSVDDKIIKEIQKRKRVVAAEKPKAGGVYQDNDLIIATSVGTPVTPRNLLRTFYRYMEKLEIPKITVHDLRHTHATLLLKQGVHPKIVQERLGHASVKITIDLYSHVLPNMQKETAERFGDF</sequence>
<dbReference type="PANTHER" id="PTHR30349">
    <property type="entry name" value="PHAGE INTEGRASE-RELATED"/>
    <property type="match status" value="1"/>
</dbReference>
<dbReference type="RefSeq" id="WP_175399661.1">
    <property type="nucleotide sequence ID" value="NZ_JABMCB010000206.1"/>
</dbReference>
<dbReference type="InterPro" id="IPR013762">
    <property type="entry name" value="Integrase-like_cat_sf"/>
</dbReference>
<dbReference type="GO" id="GO:0003677">
    <property type="term" value="F:DNA binding"/>
    <property type="evidence" value="ECO:0007669"/>
    <property type="project" value="InterPro"/>
</dbReference>
<dbReference type="Pfam" id="PF00589">
    <property type="entry name" value="Phage_integrase"/>
    <property type="match status" value="1"/>
</dbReference>
<accession>A0A7Y6C3V4</accession>
<comment type="caution">
    <text evidence="3">The sequence shown here is derived from an EMBL/GenBank/DDBJ whole genome shotgun (WGS) entry which is preliminary data.</text>
</comment>
<name>A0A7Y6C3V4_9BACL</name>
<keyword evidence="4" id="KW-1185">Reference proteome</keyword>
<protein>
    <submittedName>
        <fullName evidence="3">Site-specific integrase</fullName>
    </submittedName>
</protein>
<evidence type="ECO:0000313" key="3">
    <source>
        <dbReference type="EMBL" id="NUU80143.1"/>
    </source>
</evidence>
<evidence type="ECO:0000256" key="1">
    <source>
        <dbReference type="ARBA" id="ARBA00023172"/>
    </source>
</evidence>
<dbReference type="GO" id="GO:0015074">
    <property type="term" value="P:DNA integration"/>
    <property type="evidence" value="ECO:0007669"/>
    <property type="project" value="InterPro"/>
</dbReference>
<evidence type="ECO:0000259" key="2">
    <source>
        <dbReference type="PROSITE" id="PS51898"/>
    </source>
</evidence>
<dbReference type="InterPro" id="IPR011010">
    <property type="entry name" value="DNA_brk_join_enz"/>
</dbReference>
<dbReference type="CDD" id="cd01189">
    <property type="entry name" value="INT_ICEBs1_C_like"/>
    <property type="match status" value="1"/>
</dbReference>
<dbReference type="SUPFAM" id="SSF56349">
    <property type="entry name" value="DNA breaking-rejoining enzymes"/>
    <property type="match status" value="1"/>
</dbReference>
<keyword evidence="1" id="KW-0233">DNA recombination</keyword>
<feature type="domain" description="Tyr recombinase" evidence="2">
    <location>
        <begin position="1"/>
        <end position="151"/>
    </location>
</feature>
<dbReference type="Gene3D" id="1.10.443.10">
    <property type="entry name" value="Intergrase catalytic core"/>
    <property type="match status" value="1"/>
</dbReference>
<dbReference type="GO" id="GO:0006310">
    <property type="term" value="P:DNA recombination"/>
    <property type="evidence" value="ECO:0007669"/>
    <property type="project" value="UniProtKB-KW"/>
</dbReference>
<proteinExistence type="predicted"/>
<dbReference type="AlphaFoldDB" id="A0A7Y6C3V4"/>
<dbReference type="PROSITE" id="PS51898">
    <property type="entry name" value="TYR_RECOMBINASE"/>
    <property type="match status" value="1"/>
</dbReference>
<dbReference type="PANTHER" id="PTHR30349:SF64">
    <property type="entry name" value="PROPHAGE INTEGRASE INTD-RELATED"/>
    <property type="match status" value="1"/>
</dbReference>
<evidence type="ECO:0000313" key="4">
    <source>
        <dbReference type="Proteomes" id="UP000526125"/>
    </source>
</evidence>
<dbReference type="EMBL" id="JABMCB010000206">
    <property type="protein sequence ID" value="NUU80143.1"/>
    <property type="molecule type" value="Genomic_DNA"/>
</dbReference>
<gene>
    <name evidence="3" type="ORF">HP552_33680</name>
</gene>
<dbReference type="InterPro" id="IPR050090">
    <property type="entry name" value="Tyrosine_recombinase_XerCD"/>
</dbReference>
<organism evidence="3 4">
    <name type="scientific">Paenibacillus xylanilyticus</name>
    <dbReference type="NCBI Taxonomy" id="248903"/>
    <lineage>
        <taxon>Bacteria</taxon>
        <taxon>Bacillati</taxon>
        <taxon>Bacillota</taxon>
        <taxon>Bacilli</taxon>
        <taxon>Bacillales</taxon>
        <taxon>Paenibacillaceae</taxon>
        <taxon>Paenibacillus</taxon>
    </lineage>
</organism>
<reference evidence="3 4" key="1">
    <citation type="submission" date="2020-05" db="EMBL/GenBank/DDBJ databases">
        <title>Genome Sequencing of Type Strains.</title>
        <authorList>
            <person name="Lemaire J.F."/>
            <person name="Inderbitzin P."/>
            <person name="Gregorio O.A."/>
            <person name="Collins S.B."/>
            <person name="Wespe N."/>
            <person name="Knight-Connoni V."/>
        </authorList>
    </citation>
    <scope>NUCLEOTIDE SEQUENCE [LARGE SCALE GENOMIC DNA]</scope>
    <source>
        <strain evidence="3 4">LMG 21957</strain>
    </source>
</reference>
<dbReference type="InterPro" id="IPR002104">
    <property type="entry name" value="Integrase_catalytic"/>
</dbReference>
<dbReference type="Proteomes" id="UP000526125">
    <property type="component" value="Unassembled WGS sequence"/>
</dbReference>